<dbReference type="NCBIfam" id="NF040982">
    <property type="entry name" value="ComGD"/>
    <property type="match status" value="1"/>
</dbReference>
<keyword evidence="3" id="KW-0472">Membrane</keyword>
<evidence type="ECO:0000256" key="1">
    <source>
        <dbReference type="ARBA" id="ARBA00004241"/>
    </source>
</evidence>
<dbReference type="PROSITE" id="PS00409">
    <property type="entry name" value="PROKAR_NTER_METHYL"/>
    <property type="match status" value="1"/>
</dbReference>
<evidence type="ECO:0000256" key="2">
    <source>
        <dbReference type="ARBA" id="ARBA00023287"/>
    </source>
</evidence>
<dbReference type="Pfam" id="PF07963">
    <property type="entry name" value="N_methyl"/>
    <property type="match status" value="1"/>
</dbReference>
<accession>A0ABU9XCL3</accession>
<gene>
    <name evidence="4" type="primary">comGD</name>
    <name evidence="4" type="ORF">ABC228_02260</name>
</gene>
<comment type="subcellular location">
    <subcellularLocation>
        <location evidence="1">Cell surface</location>
    </subcellularLocation>
</comment>
<dbReference type="PIRSF" id="PIRSF021292">
    <property type="entry name" value="Competence_ComGD"/>
    <property type="match status" value="1"/>
</dbReference>
<sequence length="142" mass="16379">MRTTNQKGFTLIESLVVLTIWLMILSLSVPLINSLYHKKTEEFFFNTLQYDILYVQSQAIGSNDYVRIILEKQSYILVDSANQETIRKLPKGWSLDRRTLDTISFNSNGAIRKAGTIQIQTNRTKYKIVFPLGKGRGYIVKQ</sequence>
<keyword evidence="2" id="KW-0178">Competence</keyword>
<reference evidence="4 5" key="1">
    <citation type="submission" date="2024-05" db="EMBL/GenBank/DDBJ databases">
        <authorList>
            <person name="Haq I."/>
            <person name="Ullah Z."/>
            <person name="Ahmad R."/>
            <person name="Li M."/>
            <person name="Tong Y."/>
        </authorList>
    </citation>
    <scope>NUCLEOTIDE SEQUENCE [LARGE SCALE GENOMIC DNA]</scope>
    <source>
        <strain evidence="4 5">16A2E</strain>
    </source>
</reference>
<comment type="caution">
    <text evidence="4">The sequence shown here is derived from an EMBL/GenBank/DDBJ whole genome shotgun (WGS) entry which is preliminary data.</text>
</comment>
<feature type="transmembrane region" description="Helical" evidence="3">
    <location>
        <begin position="15"/>
        <end position="36"/>
    </location>
</feature>
<proteinExistence type="predicted"/>
<name>A0ABU9XCL3_9BACI</name>
<evidence type="ECO:0000313" key="4">
    <source>
        <dbReference type="EMBL" id="MEN2765995.1"/>
    </source>
</evidence>
<keyword evidence="5" id="KW-1185">Reference proteome</keyword>
<organism evidence="4 5">
    <name type="scientific">Ornithinibacillus xuwenensis</name>
    <dbReference type="NCBI Taxonomy" id="3144668"/>
    <lineage>
        <taxon>Bacteria</taxon>
        <taxon>Bacillati</taxon>
        <taxon>Bacillota</taxon>
        <taxon>Bacilli</taxon>
        <taxon>Bacillales</taxon>
        <taxon>Bacillaceae</taxon>
        <taxon>Ornithinibacillus</taxon>
    </lineage>
</organism>
<keyword evidence="3" id="KW-1133">Transmembrane helix</keyword>
<evidence type="ECO:0000313" key="5">
    <source>
        <dbReference type="Proteomes" id="UP001444625"/>
    </source>
</evidence>
<dbReference type="NCBIfam" id="TIGR02532">
    <property type="entry name" value="IV_pilin_GFxxxE"/>
    <property type="match status" value="1"/>
</dbReference>
<dbReference type="Proteomes" id="UP001444625">
    <property type="component" value="Unassembled WGS sequence"/>
</dbReference>
<evidence type="ECO:0000256" key="3">
    <source>
        <dbReference type="SAM" id="Phobius"/>
    </source>
</evidence>
<dbReference type="RefSeq" id="WP_345823459.1">
    <property type="nucleotide sequence ID" value="NZ_JBDIML010000001.1"/>
</dbReference>
<dbReference type="InterPro" id="IPR012902">
    <property type="entry name" value="N_methyl_site"/>
</dbReference>
<dbReference type="InterPro" id="IPR016785">
    <property type="entry name" value="ComGD"/>
</dbReference>
<keyword evidence="3" id="KW-0812">Transmembrane</keyword>
<dbReference type="EMBL" id="JBDIML010000001">
    <property type="protein sequence ID" value="MEN2765995.1"/>
    <property type="molecule type" value="Genomic_DNA"/>
</dbReference>
<protein>
    <submittedName>
        <fullName evidence="4">Competence type IV pilus minor pilin ComGD</fullName>
    </submittedName>
</protein>